<dbReference type="Gene3D" id="3.90.1150.10">
    <property type="entry name" value="Aspartate Aminotransferase, domain 1"/>
    <property type="match status" value="1"/>
</dbReference>
<dbReference type="EMBL" id="JBHSEL010000126">
    <property type="protein sequence ID" value="MFC4626529.1"/>
    <property type="molecule type" value="Genomic_DNA"/>
</dbReference>
<evidence type="ECO:0000256" key="3">
    <source>
        <dbReference type="ARBA" id="ARBA00023015"/>
    </source>
</evidence>
<evidence type="ECO:0000313" key="7">
    <source>
        <dbReference type="EMBL" id="MFC4626529.1"/>
    </source>
</evidence>
<reference evidence="8" key="1">
    <citation type="journal article" date="2019" name="Int. J. Syst. Evol. Microbiol.">
        <title>The Global Catalogue of Microorganisms (GCM) 10K type strain sequencing project: providing services to taxonomists for standard genome sequencing and annotation.</title>
        <authorList>
            <consortium name="The Broad Institute Genomics Platform"/>
            <consortium name="The Broad Institute Genome Sequencing Center for Infectious Disease"/>
            <person name="Wu L."/>
            <person name="Ma J."/>
        </authorList>
    </citation>
    <scope>NUCLEOTIDE SEQUENCE [LARGE SCALE GENOMIC DNA]</scope>
    <source>
        <strain evidence="8">CGMCC 1.15731</strain>
    </source>
</reference>
<dbReference type="PANTHER" id="PTHR46577:SF2">
    <property type="entry name" value="TRANSCRIPTIONAL REGULATORY PROTEIN"/>
    <property type="match status" value="1"/>
</dbReference>
<evidence type="ECO:0000256" key="5">
    <source>
        <dbReference type="ARBA" id="ARBA00023163"/>
    </source>
</evidence>
<dbReference type="SUPFAM" id="SSF46785">
    <property type="entry name" value="Winged helix' DNA-binding domain"/>
    <property type="match status" value="1"/>
</dbReference>
<keyword evidence="4" id="KW-0238">DNA-binding</keyword>
<organism evidence="7 8">
    <name type="scientific">Daeguia caeni</name>
    <dbReference type="NCBI Taxonomy" id="439612"/>
    <lineage>
        <taxon>Bacteria</taxon>
        <taxon>Pseudomonadati</taxon>
        <taxon>Pseudomonadota</taxon>
        <taxon>Alphaproteobacteria</taxon>
        <taxon>Hyphomicrobiales</taxon>
        <taxon>Brucellaceae</taxon>
        <taxon>Daeguia</taxon>
    </lineage>
</organism>
<protein>
    <submittedName>
        <fullName evidence="7">PLP-dependent aminotransferase family protein</fullName>
    </submittedName>
</protein>
<dbReference type="Gene3D" id="1.10.10.10">
    <property type="entry name" value="Winged helix-like DNA-binding domain superfamily/Winged helix DNA-binding domain"/>
    <property type="match status" value="1"/>
</dbReference>
<dbReference type="SUPFAM" id="SSF53383">
    <property type="entry name" value="PLP-dependent transferases"/>
    <property type="match status" value="1"/>
</dbReference>
<dbReference type="GO" id="GO:0008483">
    <property type="term" value="F:transaminase activity"/>
    <property type="evidence" value="ECO:0007669"/>
    <property type="project" value="UniProtKB-KW"/>
</dbReference>
<evidence type="ECO:0000256" key="4">
    <source>
        <dbReference type="ARBA" id="ARBA00023125"/>
    </source>
</evidence>
<keyword evidence="8" id="KW-1185">Reference proteome</keyword>
<dbReference type="InterPro" id="IPR000524">
    <property type="entry name" value="Tscrpt_reg_HTH_GntR"/>
</dbReference>
<accession>A0ABV9H9E2</accession>
<dbReference type="InterPro" id="IPR004839">
    <property type="entry name" value="Aminotransferase_I/II_large"/>
</dbReference>
<dbReference type="CDD" id="cd07377">
    <property type="entry name" value="WHTH_GntR"/>
    <property type="match status" value="1"/>
</dbReference>
<dbReference type="InterPro" id="IPR036388">
    <property type="entry name" value="WH-like_DNA-bd_sf"/>
</dbReference>
<dbReference type="SMART" id="SM00345">
    <property type="entry name" value="HTH_GNTR"/>
    <property type="match status" value="1"/>
</dbReference>
<evidence type="ECO:0000256" key="1">
    <source>
        <dbReference type="ARBA" id="ARBA00005384"/>
    </source>
</evidence>
<sequence length="501" mass="55114">MISEGLLDSLKALEQAYANGETAAQNETAAPKVEETVPERTPLVEKVMGIIRGRISAMNLAPGARLPSIRRLAETMAVSKSTVVEAYDRLVAEGIIQSRRGAGFFVAERARQPFTLARATPHHDRQIDPFWVMRQSLETSRDTLKPGCGWLPDEWLPLESIRRAIRQIAREEDSNLANYGEPLGHGPLRQHLAHRLAEQGIDLRSADLMLTDSGTQAIDLICRFILQPGDTVLVDDPCYFNFQAVLLSHRVKLVGVPYTATGPDLDAFANAAAKYAPKLYISNAGLQNPTGGTMTPATAHRLLKLAEMHSITLVEDNIFGDFHPSPTPLLAELDGFERVLHIGSFSKTLSAAARVGYIATRRDWIEGLTDLKLATTFGNNPLSAQIIHAMLTDGSYRRHIESLRVKLADAMSLTAKRLKADGLTLWTEPQGGMFLWARLPDGVDSGNVARYGLEKGVVFAPGNVFSPSHSAGQYLRFNVAQSTDPRIYVVLREAIKHARRE</sequence>
<keyword evidence="7" id="KW-0032">Aminotransferase</keyword>
<dbReference type="PANTHER" id="PTHR46577">
    <property type="entry name" value="HTH-TYPE TRANSCRIPTIONAL REGULATORY PROTEIN GABR"/>
    <property type="match status" value="1"/>
</dbReference>
<dbReference type="CDD" id="cd00609">
    <property type="entry name" value="AAT_like"/>
    <property type="match status" value="1"/>
</dbReference>
<proteinExistence type="inferred from homology"/>
<dbReference type="Pfam" id="PF00392">
    <property type="entry name" value="GntR"/>
    <property type="match status" value="1"/>
</dbReference>
<keyword evidence="2" id="KW-0663">Pyridoxal phosphate</keyword>
<dbReference type="Gene3D" id="3.40.640.10">
    <property type="entry name" value="Type I PLP-dependent aspartate aminotransferase-like (Major domain)"/>
    <property type="match status" value="1"/>
</dbReference>
<dbReference type="InterPro" id="IPR036390">
    <property type="entry name" value="WH_DNA-bd_sf"/>
</dbReference>
<dbReference type="InterPro" id="IPR015424">
    <property type="entry name" value="PyrdxlP-dep_Trfase"/>
</dbReference>
<evidence type="ECO:0000256" key="2">
    <source>
        <dbReference type="ARBA" id="ARBA00022898"/>
    </source>
</evidence>
<name>A0ABV9H9E2_9HYPH</name>
<comment type="similarity">
    <text evidence="1">In the C-terminal section; belongs to the class-I pyridoxal-phosphate-dependent aminotransferase family.</text>
</comment>
<dbReference type="PRINTS" id="PR00035">
    <property type="entry name" value="HTHGNTR"/>
</dbReference>
<feature type="domain" description="HTH gntR-type" evidence="6">
    <location>
        <begin position="41"/>
        <end position="109"/>
    </location>
</feature>
<dbReference type="RefSeq" id="WP_374830802.1">
    <property type="nucleotide sequence ID" value="NZ_JBHEEZ010000005.1"/>
</dbReference>
<evidence type="ECO:0000313" key="8">
    <source>
        <dbReference type="Proteomes" id="UP001596042"/>
    </source>
</evidence>
<keyword evidence="7" id="KW-0808">Transferase</keyword>
<comment type="caution">
    <text evidence="7">The sequence shown here is derived from an EMBL/GenBank/DDBJ whole genome shotgun (WGS) entry which is preliminary data.</text>
</comment>
<dbReference type="PROSITE" id="PS50949">
    <property type="entry name" value="HTH_GNTR"/>
    <property type="match status" value="1"/>
</dbReference>
<dbReference type="InterPro" id="IPR051446">
    <property type="entry name" value="HTH_trans_reg/aminotransferase"/>
</dbReference>
<dbReference type="InterPro" id="IPR015422">
    <property type="entry name" value="PyrdxlP-dep_Trfase_small"/>
</dbReference>
<dbReference type="Pfam" id="PF00155">
    <property type="entry name" value="Aminotran_1_2"/>
    <property type="match status" value="1"/>
</dbReference>
<keyword evidence="5" id="KW-0804">Transcription</keyword>
<dbReference type="Proteomes" id="UP001596042">
    <property type="component" value="Unassembled WGS sequence"/>
</dbReference>
<dbReference type="InterPro" id="IPR015421">
    <property type="entry name" value="PyrdxlP-dep_Trfase_major"/>
</dbReference>
<gene>
    <name evidence="7" type="ORF">ACFO1V_15170</name>
</gene>
<evidence type="ECO:0000259" key="6">
    <source>
        <dbReference type="PROSITE" id="PS50949"/>
    </source>
</evidence>
<keyword evidence="3" id="KW-0805">Transcription regulation</keyword>